<gene>
    <name evidence="1" type="ORF">SO802_015022</name>
</gene>
<comment type="caution">
    <text evidence="1">The sequence shown here is derived from an EMBL/GenBank/DDBJ whole genome shotgun (WGS) entry which is preliminary data.</text>
</comment>
<proteinExistence type="predicted"/>
<protein>
    <recommendedName>
        <fullName evidence="3">Reverse transcriptase zinc-binding domain-containing protein</fullName>
    </recommendedName>
</protein>
<organism evidence="1 2">
    <name type="scientific">Lithocarpus litseifolius</name>
    <dbReference type="NCBI Taxonomy" id="425828"/>
    <lineage>
        <taxon>Eukaryota</taxon>
        <taxon>Viridiplantae</taxon>
        <taxon>Streptophyta</taxon>
        <taxon>Embryophyta</taxon>
        <taxon>Tracheophyta</taxon>
        <taxon>Spermatophyta</taxon>
        <taxon>Magnoliopsida</taxon>
        <taxon>eudicotyledons</taxon>
        <taxon>Gunneridae</taxon>
        <taxon>Pentapetalae</taxon>
        <taxon>rosids</taxon>
        <taxon>fabids</taxon>
        <taxon>Fagales</taxon>
        <taxon>Fagaceae</taxon>
        <taxon>Lithocarpus</taxon>
    </lineage>
</organism>
<evidence type="ECO:0000313" key="1">
    <source>
        <dbReference type="EMBL" id="KAL0001241.1"/>
    </source>
</evidence>
<reference evidence="1 2" key="1">
    <citation type="submission" date="2024-01" db="EMBL/GenBank/DDBJ databases">
        <title>A telomere-to-telomere, gap-free genome of sweet tea (Lithocarpus litseifolius).</title>
        <authorList>
            <person name="Zhou J."/>
        </authorList>
    </citation>
    <scope>NUCLEOTIDE SEQUENCE [LARGE SCALE GENOMIC DNA]</scope>
    <source>
        <strain evidence="1">Zhou-2022a</strain>
        <tissue evidence="1">Leaf</tissue>
    </source>
</reference>
<evidence type="ECO:0008006" key="3">
    <source>
        <dbReference type="Google" id="ProtNLM"/>
    </source>
</evidence>
<dbReference type="EMBL" id="JAZDWU010000005">
    <property type="protein sequence ID" value="KAL0001241.1"/>
    <property type="molecule type" value="Genomic_DNA"/>
</dbReference>
<dbReference type="AlphaFoldDB" id="A0AAW2CSW9"/>
<accession>A0AAW2CSW9</accession>
<sequence>MNISPLCPVCNAAPETIIHAVKDCLKAQFFWNSFSPPCSAASFFGTQLMVWLRINCKLMRQCDVYELDWAIIFPIAVWVLWLNKNSIVFGKSSTPKDLKAETLAKAAEMAYLGIAEKHRKSKIRI</sequence>
<evidence type="ECO:0000313" key="2">
    <source>
        <dbReference type="Proteomes" id="UP001459277"/>
    </source>
</evidence>
<name>A0AAW2CSW9_9ROSI</name>
<dbReference type="Proteomes" id="UP001459277">
    <property type="component" value="Unassembled WGS sequence"/>
</dbReference>
<keyword evidence="2" id="KW-1185">Reference proteome</keyword>